<dbReference type="AlphaFoldDB" id="U5CDC5"/>
<name>U5CDC5_CALSX</name>
<gene>
    <name evidence="1" type="ORF">O163_13370</name>
</gene>
<accession>U5CDC5</accession>
<comment type="caution">
    <text evidence="1">The sequence shown here is derived from an EMBL/GenBank/DDBJ whole genome shotgun (WGS) entry which is preliminary data.</text>
</comment>
<proteinExistence type="predicted"/>
<dbReference type="EMBL" id="AXDC01000048">
    <property type="protein sequence ID" value="ERM90915.1"/>
    <property type="molecule type" value="Genomic_DNA"/>
</dbReference>
<evidence type="ECO:0000313" key="1">
    <source>
        <dbReference type="EMBL" id="ERM90915.1"/>
    </source>
</evidence>
<reference evidence="1 2" key="1">
    <citation type="journal article" date="2013" name="Genome Announc.">
        <title>Draft Genome Sequence of an Anaerobic and Extremophilic Bacterium, Caldanaerobacter yonseiensis, Isolated from a Geothermal Hot Stream.</title>
        <authorList>
            <person name="Lee S.J."/>
            <person name="Lee Y.J."/>
            <person name="Park G.S."/>
            <person name="Kim B.C."/>
            <person name="Lee S.J."/>
            <person name="Shin J.H."/>
            <person name="Lee D.W."/>
        </authorList>
    </citation>
    <scope>NUCLEOTIDE SEQUENCE [LARGE SCALE GENOMIC DNA]</scope>
    <source>
        <strain evidence="1 2">KB-1</strain>
    </source>
</reference>
<sequence length="42" mass="4729">MSSSIEKNLTYLSACSRKNISLNYSIKYKEGNKILLFGKSVV</sequence>
<organism evidence="1 2">
    <name type="scientific">Caldanaerobacter subterraneus subsp. yonseiensis KB-1</name>
    <dbReference type="NCBI Taxonomy" id="1388761"/>
    <lineage>
        <taxon>Bacteria</taxon>
        <taxon>Bacillati</taxon>
        <taxon>Bacillota</taxon>
        <taxon>Clostridia</taxon>
        <taxon>Thermoanaerobacterales</taxon>
        <taxon>Thermoanaerobacteraceae</taxon>
        <taxon>Caldanaerobacter</taxon>
    </lineage>
</organism>
<protein>
    <submittedName>
        <fullName evidence="1">Uncharacterized protein</fullName>
    </submittedName>
</protein>
<evidence type="ECO:0000313" key="2">
    <source>
        <dbReference type="Proteomes" id="UP000016856"/>
    </source>
</evidence>
<dbReference type="Proteomes" id="UP000016856">
    <property type="component" value="Unassembled WGS sequence"/>
</dbReference>